<keyword evidence="3 7" id="KW-0689">Ribosomal protein</keyword>
<dbReference type="FunFam" id="3.30.230.10:FF:000001">
    <property type="entry name" value="30S ribosomal protein S9"/>
    <property type="match status" value="1"/>
</dbReference>
<evidence type="ECO:0000313" key="9">
    <source>
        <dbReference type="Proteomes" id="UP000467840"/>
    </source>
</evidence>
<evidence type="ECO:0000256" key="6">
    <source>
        <dbReference type="ARBA" id="ARBA00035437"/>
    </source>
</evidence>
<dbReference type="GO" id="GO:0022625">
    <property type="term" value="C:cytosolic large ribosomal subunit"/>
    <property type="evidence" value="ECO:0007669"/>
    <property type="project" value="TreeGrafter"/>
</dbReference>
<keyword evidence="9" id="KW-1185">Reference proteome</keyword>
<dbReference type="NCBIfam" id="TIGR01066">
    <property type="entry name" value="rplM_bact"/>
    <property type="match status" value="1"/>
</dbReference>
<protein>
    <recommendedName>
        <fullName evidence="5">Small ribosomal subunit protein uS9c</fullName>
    </recommendedName>
    <alternativeName>
        <fullName evidence="6">30S ribosomal protein S9, chloroplastic</fullName>
    </alternativeName>
</protein>
<dbReference type="InterPro" id="IPR005823">
    <property type="entry name" value="Ribosomal_uL13_bac-type"/>
</dbReference>
<dbReference type="EMBL" id="JAAGAX010000511">
    <property type="protein sequence ID" value="KAF2282056.1"/>
    <property type="molecule type" value="Genomic_DNA"/>
</dbReference>
<dbReference type="AlphaFoldDB" id="A0A6A6K1V5"/>
<dbReference type="GO" id="GO:0003729">
    <property type="term" value="F:mRNA binding"/>
    <property type="evidence" value="ECO:0007669"/>
    <property type="project" value="TreeGrafter"/>
</dbReference>
<dbReference type="CDD" id="cd00392">
    <property type="entry name" value="Ribosomal_L13"/>
    <property type="match status" value="1"/>
</dbReference>
<dbReference type="Pfam" id="PF00572">
    <property type="entry name" value="Ribosomal_L13"/>
    <property type="match status" value="1"/>
</dbReference>
<dbReference type="NCBIfam" id="NF001099">
    <property type="entry name" value="PRK00132.1"/>
    <property type="match status" value="1"/>
</dbReference>
<dbReference type="InterPro" id="IPR023035">
    <property type="entry name" value="Ribosomal_uS9_bac/plastid"/>
</dbReference>
<comment type="similarity">
    <text evidence="1 7">Belongs to the universal ribosomal protein uS9 family.</text>
</comment>
<dbReference type="GO" id="GO:0006412">
    <property type="term" value="P:translation"/>
    <property type="evidence" value="ECO:0007669"/>
    <property type="project" value="InterPro"/>
</dbReference>
<dbReference type="SUPFAM" id="SSF54211">
    <property type="entry name" value="Ribosomal protein S5 domain 2-like"/>
    <property type="match status" value="1"/>
</dbReference>
<evidence type="ECO:0000256" key="2">
    <source>
        <dbReference type="ARBA" id="ARBA00006227"/>
    </source>
</evidence>
<accession>A0A6A6K1V5</accession>
<proteinExistence type="inferred from homology"/>
<dbReference type="Proteomes" id="UP000467840">
    <property type="component" value="Unassembled WGS sequence"/>
</dbReference>
<dbReference type="HAMAP" id="MF_01366">
    <property type="entry name" value="Ribosomal_uL13"/>
    <property type="match status" value="1"/>
</dbReference>
<reference evidence="8 9" key="1">
    <citation type="journal article" date="2020" name="Mol. Plant">
        <title>The Chromosome-Based Rubber Tree Genome Provides New Insights into Spurge Genome Evolution and Rubber Biosynthesis.</title>
        <authorList>
            <person name="Liu J."/>
            <person name="Shi C."/>
            <person name="Shi C.C."/>
            <person name="Li W."/>
            <person name="Zhang Q.J."/>
            <person name="Zhang Y."/>
            <person name="Li K."/>
            <person name="Lu H.F."/>
            <person name="Shi C."/>
            <person name="Zhu S.T."/>
            <person name="Xiao Z.Y."/>
            <person name="Nan H."/>
            <person name="Yue Y."/>
            <person name="Zhu X.G."/>
            <person name="Wu Y."/>
            <person name="Hong X.N."/>
            <person name="Fan G.Y."/>
            <person name="Tong Y."/>
            <person name="Zhang D."/>
            <person name="Mao C.L."/>
            <person name="Liu Y.L."/>
            <person name="Hao S.J."/>
            <person name="Liu W.Q."/>
            <person name="Lv M.Q."/>
            <person name="Zhang H.B."/>
            <person name="Liu Y."/>
            <person name="Hu-Tang G.R."/>
            <person name="Wang J.P."/>
            <person name="Wang J.H."/>
            <person name="Sun Y.H."/>
            <person name="Ni S.B."/>
            <person name="Chen W.B."/>
            <person name="Zhang X.C."/>
            <person name="Jiao Y.N."/>
            <person name="Eichler E.E."/>
            <person name="Li G.H."/>
            <person name="Liu X."/>
            <person name="Gao L.Z."/>
        </authorList>
    </citation>
    <scope>NUCLEOTIDE SEQUENCE [LARGE SCALE GENOMIC DNA]</scope>
    <source>
        <strain evidence="9">cv. GT1</strain>
        <tissue evidence="8">Leaf</tissue>
    </source>
</reference>
<dbReference type="InterPro" id="IPR000754">
    <property type="entry name" value="Ribosomal_uS9"/>
</dbReference>
<dbReference type="InterPro" id="IPR014721">
    <property type="entry name" value="Ribsml_uS5_D2-typ_fold_subgr"/>
</dbReference>
<comment type="caution">
    <text evidence="8">The sequence shown here is derived from an EMBL/GenBank/DDBJ whole genome shotgun (WGS) entry which is preliminary data.</text>
</comment>
<keyword evidence="4 7" id="KW-0687">Ribonucleoprotein</keyword>
<dbReference type="HAMAP" id="MF_00532_B">
    <property type="entry name" value="Ribosomal_uS9_B"/>
    <property type="match status" value="1"/>
</dbReference>
<dbReference type="Pfam" id="PF00380">
    <property type="entry name" value="Ribosomal_S9"/>
    <property type="match status" value="1"/>
</dbReference>
<dbReference type="PANTHER" id="PTHR11545">
    <property type="entry name" value="RIBOSOMAL PROTEIN L13"/>
    <property type="match status" value="1"/>
</dbReference>
<gene>
    <name evidence="8" type="ORF">GH714_042880</name>
</gene>
<dbReference type="GO" id="GO:0003735">
    <property type="term" value="F:structural constituent of ribosome"/>
    <property type="evidence" value="ECO:0007669"/>
    <property type="project" value="InterPro"/>
</dbReference>
<dbReference type="SUPFAM" id="SSF52161">
    <property type="entry name" value="Ribosomal protein L13"/>
    <property type="match status" value="1"/>
</dbReference>
<evidence type="ECO:0000256" key="7">
    <source>
        <dbReference type="RuleBase" id="RU003815"/>
    </source>
</evidence>
<dbReference type="Gene3D" id="3.90.1180.10">
    <property type="entry name" value="Ribosomal protein L13"/>
    <property type="match status" value="1"/>
</dbReference>
<evidence type="ECO:0000313" key="8">
    <source>
        <dbReference type="EMBL" id="KAF2282056.1"/>
    </source>
</evidence>
<dbReference type="InterPro" id="IPR020574">
    <property type="entry name" value="Ribosomal_uS9_CS"/>
</dbReference>
<dbReference type="Gene3D" id="3.30.230.10">
    <property type="match status" value="1"/>
</dbReference>
<dbReference type="PANTHER" id="PTHR11545:SF2">
    <property type="entry name" value="LARGE RIBOSOMAL SUBUNIT PROTEIN UL13M"/>
    <property type="match status" value="1"/>
</dbReference>
<comment type="similarity">
    <text evidence="2">Belongs to the universal ribosomal protein uL13 family.</text>
</comment>
<evidence type="ECO:0000256" key="3">
    <source>
        <dbReference type="ARBA" id="ARBA00022980"/>
    </source>
</evidence>
<evidence type="ECO:0000256" key="5">
    <source>
        <dbReference type="ARBA" id="ARBA00035152"/>
    </source>
</evidence>
<evidence type="ECO:0000256" key="4">
    <source>
        <dbReference type="ARBA" id="ARBA00023274"/>
    </source>
</evidence>
<dbReference type="GO" id="GO:0015935">
    <property type="term" value="C:small ribosomal subunit"/>
    <property type="evidence" value="ECO:0007669"/>
    <property type="project" value="UniProtKB-ARBA"/>
</dbReference>
<name>A0A6A6K1V5_HEVBR</name>
<dbReference type="InterPro" id="IPR036899">
    <property type="entry name" value="Ribosomal_uL13_sf"/>
</dbReference>
<dbReference type="InterPro" id="IPR005822">
    <property type="entry name" value="Ribosomal_uL13"/>
</dbReference>
<dbReference type="GO" id="GO:0017148">
    <property type="term" value="P:negative regulation of translation"/>
    <property type="evidence" value="ECO:0007669"/>
    <property type="project" value="TreeGrafter"/>
</dbReference>
<dbReference type="InterPro" id="IPR020568">
    <property type="entry name" value="Ribosomal_Su5_D2-typ_SF"/>
</dbReference>
<sequence>MGVLGARTFSLKASQVDKRWVLIDADGAVVGRLAAFVASVLRGKNKPEYTPHMDCGDNVIIINAGRARFTGNKRKDKVYYRHTGYPGGLKSCTPIDIERAGRPERIVKMAVWRMLGDGPLARRRFKNLKVYAGPVHGHDAQKPALLDFGAVNVKNARGRNDRGKTAVAKVWLKVGSGVITVNGVECAQYFKRESLCRRVNAPFGVSSSVGCYDVKAVVSGGGISGQAGALAHGISKALKCMNPALHPVLRQSGFLTRDSRVVERKKYGQHKARKKCQFSKR</sequence>
<organism evidence="8 9">
    <name type="scientific">Hevea brasiliensis</name>
    <name type="common">Para rubber tree</name>
    <name type="synonym">Siphonia brasiliensis</name>
    <dbReference type="NCBI Taxonomy" id="3981"/>
    <lineage>
        <taxon>Eukaryota</taxon>
        <taxon>Viridiplantae</taxon>
        <taxon>Streptophyta</taxon>
        <taxon>Embryophyta</taxon>
        <taxon>Tracheophyta</taxon>
        <taxon>Spermatophyta</taxon>
        <taxon>Magnoliopsida</taxon>
        <taxon>eudicotyledons</taxon>
        <taxon>Gunneridae</taxon>
        <taxon>Pentapetalae</taxon>
        <taxon>rosids</taxon>
        <taxon>fabids</taxon>
        <taxon>Malpighiales</taxon>
        <taxon>Euphorbiaceae</taxon>
        <taxon>Crotonoideae</taxon>
        <taxon>Micrandreae</taxon>
        <taxon>Hevea</taxon>
    </lineage>
</organism>
<dbReference type="PROSITE" id="PS00360">
    <property type="entry name" value="RIBOSOMAL_S9"/>
    <property type="match status" value="1"/>
</dbReference>
<evidence type="ECO:0000256" key="1">
    <source>
        <dbReference type="ARBA" id="ARBA00005251"/>
    </source>
</evidence>